<evidence type="ECO:0000313" key="1">
    <source>
        <dbReference type="EMBL" id="CAH9065356.1"/>
    </source>
</evidence>
<dbReference type="Proteomes" id="UP001152485">
    <property type="component" value="Unassembled WGS sequence"/>
</dbReference>
<proteinExistence type="predicted"/>
<reference evidence="1 2" key="1">
    <citation type="submission" date="2022-07" db="EMBL/GenBank/DDBJ databases">
        <authorList>
            <person name="Criscuolo A."/>
        </authorList>
    </citation>
    <scope>NUCLEOTIDE SEQUENCE [LARGE SCALE GENOMIC DNA]</scope>
    <source>
        <strain evidence="2">CIP 111951</strain>
    </source>
</reference>
<evidence type="ECO:0000313" key="2">
    <source>
        <dbReference type="Proteomes" id="UP001152485"/>
    </source>
</evidence>
<sequence>MRKLSFLGDDEWLTFCADPNYIYDKVSACGDVRINSSGVAGE</sequence>
<comment type="caution">
    <text evidence="1">The sequence shown here is derived from an EMBL/GenBank/DDBJ whole genome shotgun (WGS) entry which is preliminary data.</text>
</comment>
<protein>
    <submittedName>
        <fullName evidence="1">Uncharacterized protein</fullName>
    </submittedName>
</protein>
<name>A0ABM9GLN6_9GAMM</name>
<dbReference type="EMBL" id="CAMAPD010000019">
    <property type="protein sequence ID" value="CAH9065356.1"/>
    <property type="molecule type" value="Genomic_DNA"/>
</dbReference>
<gene>
    <name evidence="1" type="ORF">PSECIP111951_03342</name>
</gene>
<organism evidence="1 2">
    <name type="scientific">Pseudoalteromonas holothuriae</name>
    <dbReference type="NCBI Taxonomy" id="2963714"/>
    <lineage>
        <taxon>Bacteria</taxon>
        <taxon>Pseudomonadati</taxon>
        <taxon>Pseudomonadota</taxon>
        <taxon>Gammaproteobacteria</taxon>
        <taxon>Alteromonadales</taxon>
        <taxon>Pseudoalteromonadaceae</taxon>
        <taxon>Pseudoalteromonas</taxon>
    </lineage>
</organism>
<dbReference type="RefSeq" id="WP_261594632.1">
    <property type="nucleotide sequence ID" value="NZ_CAMAPD010000019.1"/>
</dbReference>
<accession>A0ABM9GLN6</accession>